<dbReference type="Proteomes" id="UP001180536">
    <property type="component" value="Unassembled WGS sequence"/>
</dbReference>
<feature type="transmembrane region" description="Helical" evidence="1">
    <location>
        <begin position="218"/>
        <end position="235"/>
    </location>
</feature>
<feature type="transmembrane region" description="Helical" evidence="1">
    <location>
        <begin position="167"/>
        <end position="188"/>
    </location>
</feature>
<reference evidence="2 3" key="1">
    <citation type="submission" date="2023-07" db="EMBL/GenBank/DDBJ databases">
        <title>Sorghum-associated microbial communities from plants grown in Nebraska, USA.</title>
        <authorList>
            <person name="Schachtman D."/>
        </authorList>
    </citation>
    <scope>NUCLEOTIDE SEQUENCE [LARGE SCALE GENOMIC DNA]</scope>
    <source>
        <strain evidence="2 3">BE310</strain>
    </source>
</reference>
<dbReference type="EMBL" id="JAVDXQ010000001">
    <property type="protein sequence ID" value="MDR7295812.1"/>
    <property type="molecule type" value="Genomic_DNA"/>
</dbReference>
<dbReference type="RefSeq" id="WP_310342571.1">
    <property type="nucleotide sequence ID" value="NZ_JAVDXQ010000001.1"/>
</dbReference>
<feature type="transmembrane region" description="Helical" evidence="1">
    <location>
        <begin position="141"/>
        <end position="160"/>
    </location>
</feature>
<feature type="transmembrane region" description="Helical" evidence="1">
    <location>
        <begin position="82"/>
        <end position="100"/>
    </location>
</feature>
<feature type="transmembrane region" description="Helical" evidence="1">
    <location>
        <begin position="349"/>
        <end position="366"/>
    </location>
</feature>
<evidence type="ECO:0000313" key="3">
    <source>
        <dbReference type="Proteomes" id="UP001180536"/>
    </source>
</evidence>
<comment type="caution">
    <text evidence="2">The sequence shown here is derived from an EMBL/GenBank/DDBJ whole genome shotgun (WGS) entry which is preliminary data.</text>
</comment>
<feature type="transmembrane region" description="Helical" evidence="1">
    <location>
        <begin position="318"/>
        <end position="337"/>
    </location>
</feature>
<keyword evidence="3" id="KW-1185">Reference proteome</keyword>
<feature type="transmembrane region" description="Helical" evidence="1">
    <location>
        <begin position="194"/>
        <end position="211"/>
    </location>
</feature>
<gene>
    <name evidence="2" type="ORF">J2X16_001133</name>
</gene>
<evidence type="ECO:0000256" key="1">
    <source>
        <dbReference type="SAM" id="Phobius"/>
    </source>
</evidence>
<protein>
    <recommendedName>
        <fullName evidence="4">O-antigen ligase domain-containing protein</fullName>
    </recommendedName>
</protein>
<sequence>MTDTFGGAVQGVFPAALLMRGLLIVVFLLWALQGRGVKADFRQMITASLLYFCVFFFLHFLIDFNAAAVSLEASATLRLLYAPLLACYVAACLTTGLLLAEDARRVILAYGWLILLSLLLGQITGLGGAIGGRGLEAGKGFMIGANEVGLMLLLTCPVVVADLQRRLRWTALVAIVALPLYGWAAVYVFTKSSLFVPVVCAAAIFALCQRAGGWSLRIAYLLLIAGGAVAVSAALSQLDLILTFAQSTFFRSLFDDGMIVFLFRGRQDYIEAIYPRLAGHEFSALFWIFGAGEFHVRAISEAPLMLLRGEGTTFEMDVFDLIACYGIVGTTVYAVLLRRAMAPIARAGLGWPAVLAVGAVFIHGFMAGHVVFSPQVMTLLILLAAASTAAALRNPIPAPSPAEAPATPPLHALHP</sequence>
<feature type="transmembrane region" description="Helical" evidence="1">
    <location>
        <begin position="44"/>
        <end position="62"/>
    </location>
</feature>
<name>A0ABU1Z5C4_9BURK</name>
<evidence type="ECO:0000313" key="2">
    <source>
        <dbReference type="EMBL" id="MDR7295812.1"/>
    </source>
</evidence>
<feature type="transmembrane region" description="Helical" evidence="1">
    <location>
        <begin position="107"/>
        <end position="129"/>
    </location>
</feature>
<keyword evidence="1" id="KW-0812">Transmembrane</keyword>
<keyword evidence="1" id="KW-1133">Transmembrane helix</keyword>
<feature type="transmembrane region" description="Helical" evidence="1">
    <location>
        <begin position="372"/>
        <end position="392"/>
    </location>
</feature>
<evidence type="ECO:0008006" key="4">
    <source>
        <dbReference type="Google" id="ProtNLM"/>
    </source>
</evidence>
<accession>A0ABU1Z5C4</accession>
<keyword evidence="1" id="KW-0472">Membrane</keyword>
<proteinExistence type="predicted"/>
<organism evidence="2 3">
    <name type="scientific">Pelomonas aquatica</name>
    <dbReference type="NCBI Taxonomy" id="431058"/>
    <lineage>
        <taxon>Bacteria</taxon>
        <taxon>Pseudomonadati</taxon>
        <taxon>Pseudomonadota</taxon>
        <taxon>Betaproteobacteria</taxon>
        <taxon>Burkholderiales</taxon>
        <taxon>Sphaerotilaceae</taxon>
        <taxon>Roseateles</taxon>
    </lineage>
</organism>
<feature type="transmembrane region" description="Helical" evidence="1">
    <location>
        <begin position="12"/>
        <end position="32"/>
    </location>
</feature>